<dbReference type="Proteomes" id="UP000664132">
    <property type="component" value="Unassembled WGS sequence"/>
</dbReference>
<evidence type="ECO:0000313" key="1">
    <source>
        <dbReference type="EMBL" id="KAG4420682.1"/>
    </source>
</evidence>
<protein>
    <submittedName>
        <fullName evidence="1">Uncharacterized protein</fullName>
    </submittedName>
</protein>
<proteinExistence type="predicted"/>
<gene>
    <name evidence="1" type="ORF">IFR04_006170</name>
</gene>
<name>A0A8H7TJF6_9HELO</name>
<evidence type="ECO:0000313" key="2">
    <source>
        <dbReference type="Proteomes" id="UP000664132"/>
    </source>
</evidence>
<dbReference type="EMBL" id="JAFJYH010000079">
    <property type="protein sequence ID" value="KAG4420682.1"/>
    <property type="molecule type" value="Genomic_DNA"/>
</dbReference>
<dbReference type="AlphaFoldDB" id="A0A8H7TJF6"/>
<keyword evidence="2" id="KW-1185">Reference proteome</keyword>
<accession>A0A8H7TJF6</accession>
<comment type="caution">
    <text evidence="1">The sequence shown here is derived from an EMBL/GenBank/DDBJ whole genome shotgun (WGS) entry which is preliminary data.</text>
</comment>
<organism evidence="1 2">
    <name type="scientific">Cadophora malorum</name>
    <dbReference type="NCBI Taxonomy" id="108018"/>
    <lineage>
        <taxon>Eukaryota</taxon>
        <taxon>Fungi</taxon>
        <taxon>Dikarya</taxon>
        <taxon>Ascomycota</taxon>
        <taxon>Pezizomycotina</taxon>
        <taxon>Leotiomycetes</taxon>
        <taxon>Helotiales</taxon>
        <taxon>Ploettnerulaceae</taxon>
        <taxon>Cadophora</taxon>
    </lineage>
</organism>
<sequence>MRKLSSKAKALTGDTAVEELSQNITHLKIAPGTGEDEESDNQQYFRMNKVEQADEHQTVPKVVNVTDYVVTDAGEDEWFDAQEQWQE</sequence>
<reference evidence="1" key="1">
    <citation type="submission" date="2021-02" db="EMBL/GenBank/DDBJ databases">
        <title>Genome sequence Cadophora malorum strain M34.</title>
        <authorList>
            <person name="Stefanovic E."/>
            <person name="Vu D."/>
            <person name="Scully C."/>
            <person name="Dijksterhuis J."/>
            <person name="Roader J."/>
            <person name="Houbraken J."/>
        </authorList>
    </citation>
    <scope>NUCLEOTIDE SEQUENCE</scope>
    <source>
        <strain evidence="1">M34</strain>
    </source>
</reference>